<dbReference type="OrthoDB" id="4069699at2759"/>
<dbReference type="EMBL" id="PJQY01003980">
    <property type="protein sequence ID" value="PQM33012.1"/>
    <property type="molecule type" value="Genomic_DNA"/>
</dbReference>
<dbReference type="Gene3D" id="3.40.50.720">
    <property type="entry name" value="NAD(P)-binding Rossmann-like Domain"/>
    <property type="match status" value="1"/>
</dbReference>
<dbReference type="GO" id="GO:0005739">
    <property type="term" value="C:mitochondrion"/>
    <property type="evidence" value="ECO:0007669"/>
    <property type="project" value="TreeGrafter"/>
</dbReference>
<comment type="caution">
    <text evidence="3">The sequence shown here is derived from an EMBL/GenBank/DDBJ whole genome shotgun (WGS) entry which is preliminary data.</text>
</comment>
<evidence type="ECO:0000256" key="1">
    <source>
        <dbReference type="ARBA" id="ARBA00023002"/>
    </source>
</evidence>
<dbReference type="PANTHER" id="PTHR11540">
    <property type="entry name" value="MALATE AND LACTATE DEHYDROGENASE"/>
    <property type="match status" value="1"/>
</dbReference>
<keyword evidence="1" id="KW-0560">Oxidoreductase</keyword>
<keyword evidence="4" id="KW-1185">Reference proteome</keyword>
<protein>
    <submittedName>
        <fullName evidence="3">Malate dehydrogenase chloroplastic-like</fullName>
    </submittedName>
</protein>
<evidence type="ECO:0000313" key="4">
    <source>
        <dbReference type="Proteomes" id="UP000250321"/>
    </source>
</evidence>
<dbReference type="Proteomes" id="UP000250321">
    <property type="component" value="Unassembled WGS sequence"/>
</dbReference>
<reference evidence="3 4" key="1">
    <citation type="submission" date="2018-02" db="EMBL/GenBank/DDBJ databases">
        <title>Draft genome of wild Prunus yedoensis var. nudiflora.</title>
        <authorList>
            <person name="Baek S."/>
            <person name="Kim J.-H."/>
            <person name="Choi K."/>
            <person name="Kim G.-B."/>
            <person name="Cho A."/>
            <person name="Jang H."/>
            <person name="Shin C.-H."/>
            <person name="Yu H.-J."/>
            <person name="Mun J.-H."/>
        </authorList>
    </citation>
    <scope>NUCLEOTIDE SEQUENCE [LARGE SCALE GENOMIC DNA]</scope>
    <source>
        <strain evidence="4">cv. Jeju island</strain>
        <tissue evidence="3">Leaf</tissue>
    </source>
</reference>
<accession>A0A314U7Y4</accession>
<evidence type="ECO:0000313" key="3">
    <source>
        <dbReference type="EMBL" id="PQM33012.1"/>
    </source>
</evidence>
<sequence length="243" mass="27497">MDEKLNVALGWLREYTTMTNKIENLVHCLEEMSPKLTKMETSIETVHAEEAAAAIAAFKSATKDAKQIGDVLNMSESFKEIYLENLLEFEEVCINTIFEMRSLVHLKLEYEWKVAIFIRLDCNGEQNIIRLASKHQIHTNCEMGTTLGTPTSSHASSYKIALLGAVGEISEPLALLIKMSPWVFALHLYDTKDVKGVGADLIRMEGRDPRKHLDQKRQRFTYLTSSSKKSYFIKGGMGRGRCC</sequence>
<gene>
    <name evidence="3" type="ORF">Pyn_31493</name>
</gene>
<name>A0A314U7Y4_PRUYE</name>
<proteinExistence type="predicted"/>
<dbReference type="GO" id="GO:0030060">
    <property type="term" value="F:L-malate dehydrogenase (NAD+) activity"/>
    <property type="evidence" value="ECO:0007669"/>
    <property type="project" value="TreeGrafter"/>
</dbReference>
<evidence type="ECO:0000256" key="2">
    <source>
        <dbReference type="ARBA" id="ARBA00023027"/>
    </source>
</evidence>
<dbReference type="STRING" id="2094558.A0A314U7Y4"/>
<keyword evidence="2" id="KW-0520">NAD</keyword>
<organism evidence="3 4">
    <name type="scientific">Prunus yedoensis var. nudiflora</name>
    <dbReference type="NCBI Taxonomy" id="2094558"/>
    <lineage>
        <taxon>Eukaryota</taxon>
        <taxon>Viridiplantae</taxon>
        <taxon>Streptophyta</taxon>
        <taxon>Embryophyta</taxon>
        <taxon>Tracheophyta</taxon>
        <taxon>Spermatophyta</taxon>
        <taxon>Magnoliopsida</taxon>
        <taxon>eudicotyledons</taxon>
        <taxon>Gunneridae</taxon>
        <taxon>Pentapetalae</taxon>
        <taxon>rosids</taxon>
        <taxon>fabids</taxon>
        <taxon>Rosales</taxon>
        <taxon>Rosaceae</taxon>
        <taxon>Amygdaloideae</taxon>
        <taxon>Amygdaleae</taxon>
        <taxon>Prunus</taxon>
    </lineage>
</organism>
<dbReference type="AlphaFoldDB" id="A0A314U7Y4"/>
<dbReference type="PANTHER" id="PTHR11540:SF16">
    <property type="entry name" value="MALATE DEHYDROGENASE, MITOCHONDRIAL"/>
    <property type="match status" value="1"/>
</dbReference>